<protein>
    <recommendedName>
        <fullName evidence="2 4">Acylphosphatase</fullName>
        <ecNumber evidence="2 4">3.6.1.7</ecNumber>
    </recommendedName>
</protein>
<dbReference type="GO" id="GO:0003998">
    <property type="term" value="F:acylphosphatase activity"/>
    <property type="evidence" value="ECO:0007669"/>
    <property type="project" value="UniProtKB-EC"/>
</dbReference>
<dbReference type="InterPro" id="IPR017968">
    <property type="entry name" value="Acylphosphatase_CS"/>
</dbReference>
<accession>A0A2M8IW01</accession>
<dbReference type="EMBL" id="PGTB01000148">
    <property type="protein sequence ID" value="PJE34716.1"/>
    <property type="molecule type" value="Genomic_DNA"/>
</dbReference>
<evidence type="ECO:0000256" key="1">
    <source>
        <dbReference type="ARBA" id="ARBA00005614"/>
    </source>
</evidence>
<comment type="caution">
    <text evidence="8">The sequence shown here is derived from an EMBL/GenBank/DDBJ whole genome shotgun (WGS) entry which is preliminary data.</text>
</comment>
<organism evidence="8 9">
    <name type="scientific">Pseudooceanicola lipolyticus</name>
    <dbReference type="NCBI Taxonomy" id="2029104"/>
    <lineage>
        <taxon>Bacteria</taxon>
        <taxon>Pseudomonadati</taxon>
        <taxon>Pseudomonadota</taxon>
        <taxon>Alphaproteobacteria</taxon>
        <taxon>Rhodobacterales</taxon>
        <taxon>Paracoccaceae</taxon>
        <taxon>Pseudooceanicola</taxon>
    </lineage>
</organism>
<evidence type="ECO:0000256" key="4">
    <source>
        <dbReference type="PROSITE-ProRule" id="PRU00520"/>
    </source>
</evidence>
<feature type="active site" evidence="4">
    <location>
        <position position="21"/>
    </location>
</feature>
<dbReference type="Proteomes" id="UP000231553">
    <property type="component" value="Unassembled WGS sequence"/>
</dbReference>
<evidence type="ECO:0000256" key="5">
    <source>
        <dbReference type="RuleBase" id="RU000553"/>
    </source>
</evidence>
<dbReference type="InterPro" id="IPR020456">
    <property type="entry name" value="Acylphosphatase"/>
</dbReference>
<dbReference type="RefSeq" id="WP_100164331.1">
    <property type="nucleotide sequence ID" value="NZ_PGTB01000148.1"/>
</dbReference>
<gene>
    <name evidence="8" type="ORF">CVM52_20870</name>
</gene>
<dbReference type="InterPro" id="IPR001792">
    <property type="entry name" value="Acylphosphatase-like_dom"/>
</dbReference>
<evidence type="ECO:0000256" key="2">
    <source>
        <dbReference type="ARBA" id="ARBA00012150"/>
    </source>
</evidence>
<dbReference type="PROSITE" id="PS00151">
    <property type="entry name" value="ACYLPHOSPHATASE_2"/>
    <property type="match status" value="1"/>
</dbReference>
<comment type="catalytic activity">
    <reaction evidence="3 4 5">
        <text>an acyl phosphate + H2O = a carboxylate + phosphate + H(+)</text>
        <dbReference type="Rhea" id="RHEA:14965"/>
        <dbReference type="ChEBI" id="CHEBI:15377"/>
        <dbReference type="ChEBI" id="CHEBI:15378"/>
        <dbReference type="ChEBI" id="CHEBI:29067"/>
        <dbReference type="ChEBI" id="CHEBI:43474"/>
        <dbReference type="ChEBI" id="CHEBI:59918"/>
        <dbReference type="EC" id="3.6.1.7"/>
    </reaction>
</comment>
<dbReference type="SUPFAM" id="SSF54975">
    <property type="entry name" value="Acylphosphatase/BLUF domain-like"/>
    <property type="match status" value="1"/>
</dbReference>
<sequence length="92" mass="9541">MARETVLSLRVTGRVQGVSFRAWTQAEALQRGLDGWVRNEADGSVSGVIAGDAAAVAAMLRALQRGPGAARVTGVTTAPYDGDVAGGFVIRR</sequence>
<name>A0A2M8IW01_9RHOB</name>
<evidence type="ECO:0000259" key="7">
    <source>
        <dbReference type="PROSITE" id="PS51160"/>
    </source>
</evidence>
<evidence type="ECO:0000313" key="9">
    <source>
        <dbReference type="Proteomes" id="UP000231553"/>
    </source>
</evidence>
<dbReference type="EC" id="3.6.1.7" evidence="2 4"/>
<proteinExistence type="inferred from homology"/>
<keyword evidence="4 5" id="KW-0378">Hydrolase</keyword>
<dbReference type="PANTHER" id="PTHR47268:SF4">
    <property type="entry name" value="ACYLPHOSPHATASE"/>
    <property type="match status" value="1"/>
</dbReference>
<dbReference type="AlphaFoldDB" id="A0A2M8IW01"/>
<evidence type="ECO:0000256" key="6">
    <source>
        <dbReference type="RuleBase" id="RU004168"/>
    </source>
</evidence>
<comment type="similarity">
    <text evidence="1 6">Belongs to the acylphosphatase family.</text>
</comment>
<dbReference type="Gene3D" id="3.30.70.100">
    <property type="match status" value="1"/>
</dbReference>
<dbReference type="InterPro" id="IPR036046">
    <property type="entry name" value="Acylphosphatase-like_dom_sf"/>
</dbReference>
<dbReference type="PROSITE" id="PS51160">
    <property type="entry name" value="ACYLPHOSPHATASE_3"/>
    <property type="match status" value="1"/>
</dbReference>
<reference evidence="8 9" key="1">
    <citation type="journal article" date="2018" name="Int. J. Syst. Evol. Microbiol.">
        <title>Pseudooceanicola lipolyticus sp. nov., a marine alphaproteobacterium, reclassification of Oceanicola flagellatus as Pseudooceanicola flagellatus comb. nov. and emended description of the genus Pseudooceanicola.</title>
        <authorList>
            <person name="Huang M.-M."/>
            <person name="Guo L.-L."/>
            <person name="Wu Y.-H."/>
            <person name="Lai Q.-L."/>
            <person name="Shao Z.-Z."/>
            <person name="Wang C.-S."/>
            <person name="Wu M."/>
            <person name="Xu X.-W."/>
        </authorList>
    </citation>
    <scope>NUCLEOTIDE SEQUENCE [LARGE SCALE GENOMIC DNA]</scope>
    <source>
        <strain evidence="8 9">157</strain>
    </source>
</reference>
<dbReference type="PRINTS" id="PR00112">
    <property type="entry name" value="ACYLPHPHTASE"/>
</dbReference>
<dbReference type="Pfam" id="PF00708">
    <property type="entry name" value="Acylphosphatase"/>
    <property type="match status" value="1"/>
</dbReference>
<dbReference type="PANTHER" id="PTHR47268">
    <property type="entry name" value="ACYLPHOSPHATASE"/>
    <property type="match status" value="1"/>
</dbReference>
<evidence type="ECO:0000313" key="8">
    <source>
        <dbReference type="EMBL" id="PJE34716.1"/>
    </source>
</evidence>
<feature type="active site" evidence="4">
    <location>
        <position position="39"/>
    </location>
</feature>
<dbReference type="PROSITE" id="PS00150">
    <property type="entry name" value="ACYLPHOSPHATASE_1"/>
    <property type="match status" value="1"/>
</dbReference>
<dbReference type="OrthoDB" id="5295388at2"/>
<evidence type="ECO:0000256" key="3">
    <source>
        <dbReference type="ARBA" id="ARBA00047645"/>
    </source>
</evidence>
<feature type="domain" description="Acylphosphatase-like" evidence="7">
    <location>
        <begin position="6"/>
        <end position="92"/>
    </location>
</feature>
<keyword evidence="9" id="KW-1185">Reference proteome</keyword>